<name>A0AAV3M0L4_9GAMM</name>
<comment type="caution">
    <text evidence="4">The sequence shown here is derived from an EMBL/GenBank/DDBJ whole genome shotgun (WGS) entry which is preliminary data.</text>
</comment>
<dbReference type="SUPFAM" id="SSF48452">
    <property type="entry name" value="TPR-like"/>
    <property type="match status" value="1"/>
</dbReference>
<dbReference type="Gene3D" id="1.25.40.10">
    <property type="entry name" value="Tetratricopeptide repeat domain"/>
    <property type="match status" value="1"/>
</dbReference>
<dbReference type="PROSITE" id="PS51755">
    <property type="entry name" value="OMPR_PHOB"/>
    <property type="match status" value="1"/>
</dbReference>
<organism evidence="4 5">
    <name type="scientific">Providencia alcalifaciens 205/92</name>
    <dbReference type="NCBI Taxonomy" id="1256988"/>
    <lineage>
        <taxon>Bacteria</taxon>
        <taxon>Pseudomonadati</taxon>
        <taxon>Pseudomonadota</taxon>
        <taxon>Gammaproteobacteria</taxon>
        <taxon>Enterobacterales</taxon>
        <taxon>Morganellaceae</taxon>
        <taxon>Providencia</taxon>
    </lineage>
</organism>
<dbReference type="Proteomes" id="UP000022311">
    <property type="component" value="Unassembled WGS sequence"/>
</dbReference>
<dbReference type="CDD" id="cd00383">
    <property type="entry name" value="trans_reg_C"/>
    <property type="match status" value="1"/>
</dbReference>
<evidence type="ECO:0000256" key="2">
    <source>
        <dbReference type="PROSITE-ProRule" id="PRU01091"/>
    </source>
</evidence>
<protein>
    <submittedName>
        <fullName evidence="4">Transcriptional regulator HilA</fullName>
    </submittedName>
</protein>
<dbReference type="GO" id="GO:0003677">
    <property type="term" value="F:DNA binding"/>
    <property type="evidence" value="ECO:0007669"/>
    <property type="project" value="UniProtKB-UniRule"/>
</dbReference>
<dbReference type="SMART" id="SM00862">
    <property type="entry name" value="Trans_reg_C"/>
    <property type="match status" value="1"/>
</dbReference>
<dbReference type="SUPFAM" id="SSF46894">
    <property type="entry name" value="C-terminal effector domain of the bipartite response regulators"/>
    <property type="match status" value="1"/>
</dbReference>
<accession>A0AAV3M0L4</accession>
<dbReference type="AlphaFoldDB" id="A0AAV3M0L4"/>
<evidence type="ECO:0000256" key="1">
    <source>
        <dbReference type="ARBA" id="ARBA00023125"/>
    </source>
</evidence>
<keyword evidence="1 2" id="KW-0238">DNA-binding</keyword>
<dbReference type="NCBIfam" id="NF009037">
    <property type="entry name" value="PRK12370.1"/>
    <property type="match status" value="1"/>
</dbReference>
<dbReference type="InterPro" id="IPR001867">
    <property type="entry name" value="OmpR/PhoB-type_DNA-bd"/>
</dbReference>
<dbReference type="Pfam" id="PF00486">
    <property type="entry name" value="Trans_reg_C"/>
    <property type="match status" value="1"/>
</dbReference>
<evidence type="ECO:0000259" key="3">
    <source>
        <dbReference type="PROSITE" id="PS51755"/>
    </source>
</evidence>
<dbReference type="EMBL" id="JALD01000080">
    <property type="protein sequence ID" value="EUD09204.1"/>
    <property type="molecule type" value="Genomic_DNA"/>
</dbReference>
<sequence>MLQLNKNPSIESRFIFENFILTLDGVLIRDKKRIKLPPKEFAVLSLLLESAGKIVSKDVLLDLVWGDIDVTEESLTRCIYSLRRILSTGKDSRYIETIYGKGYRFNQPVFSISKKENKKVNLSIAIFPFQTHTELDVTEIHNDLIKGVFKYSKLGLTVLPSAVTQHCVDVNSLLELTSKLKPDYYLAGKIIPLENAYKVTIELISTEGHCLLYHDSFNFVNEQSINLLQHWISNIILQNIPGLQTCPSELNSLDSLDSAAIYLNGIHMLYKHTSDSLQQAAVLFQKCINHYPENILSYYSLAETYLCLAQFGFFDKQHAIDSAYQIVEKVVKFNNDSPRTLGLLGLIKTIKSDFIIGEMLLNQALLIGGNGSDINYYYGWHLFLKGELILANKYFEQCLEITPTRTPVSILKSWIVYCTKTLDESIGYCEFVLSQNLKSNPVLNSMLALFLALNGCFDKSRAIIDEKLSNEEICGFVEVNVLYAKYCMNKNDEIENIKSFVMKNIDNIPSAILLPLIAISMGECKALEVLIELKEKNDIWLNLWGKDPRIIELENVLSGKE</sequence>
<feature type="domain" description="OmpR/PhoB-type" evidence="3">
    <location>
        <begin position="11"/>
        <end position="107"/>
    </location>
</feature>
<dbReference type="InterPro" id="IPR036388">
    <property type="entry name" value="WH-like_DNA-bd_sf"/>
</dbReference>
<dbReference type="InterPro" id="IPR016032">
    <property type="entry name" value="Sig_transdc_resp-reg_C-effctor"/>
</dbReference>
<gene>
    <name evidence="4" type="ORF">HMPREF1563_0255</name>
</gene>
<dbReference type="RefSeq" id="WP_051489889.1">
    <property type="nucleotide sequence ID" value="NZ_JALD01000080.1"/>
</dbReference>
<dbReference type="Gene3D" id="1.10.10.10">
    <property type="entry name" value="Winged helix-like DNA-binding domain superfamily/Winged helix DNA-binding domain"/>
    <property type="match status" value="1"/>
</dbReference>
<reference evidence="4 5" key="1">
    <citation type="submission" date="2014-01" db="EMBL/GenBank/DDBJ databases">
        <authorList>
            <person name="Durkin A.S."/>
            <person name="McCorrison J."/>
            <person name="Torralba M."/>
            <person name="Gillis M."/>
            <person name="Haft D.H."/>
            <person name="Methe B."/>
            <person name="Sutton G."/>
            <person name="Nelson K.E."/>
        </authorList>
    </citation>
    <scope>NUCLEOTIDE SEQUENCE [LARGE SCALE GENOMIC DNA]</scope>
    <source>
        <strain evidence="4 5">205/92</strain>
    </source>
</reference>
<dbReference type="InterPro" id="IPR011990">
    <property type="entry name" value="TPR-like_helical_dom_sf"/>
</dbReference>
<evidence type="ECO:0000313" key="4">
    <source>
        <dbReference type="EMBL" id="EUD09204.1"/>
    </source>
</evidence>
<dbReference type="GO" id="GO:0000160">
    <property type="term" value="P:phosphorelay signal transduction system"/>
    <property type="evidence" value="ECO:0007669"/>
    <property type="project" value="InterPro"/>
</dbReference>
<proteinExistence type="predicted"/>
<feature type="DNA-binding region" description="OmpR/PhoB-type" evidence="2">
    <location>
        <begin position="11"/>
        <end position="107"/>
    </location>
</feature>
<dbReference type="GO" id="GO:0006355">
    <property type="term" value="P:regulation of DNA-templated transcription"/>
    <property type="evidence" value="ECO:0007669"/>
    <property type="project" value="InterPro"/>
</dbReference>
<evidence type="ECO:0000313" key="5">
    <source>
        <dbReference type="Proteomes" id="UP000022311"/>
    </source>
</evidence>